<sequence length="142" mass="16097">MKYVVDANIILSGLISDSMTRRLLVELEDDLLTPAYVHDEIGKYTEMVSEKSGLSPAEVEELIEMLFKRIHVVPRPVVLESLQEAARIMRDTDPDDAVYLAAALERDAQLWSDDGDYEEQDVVPVATTGDIVERFEQQTSRR</sequence>
<dbReference type="Proteomes" id="UP000294095">
    <property type="component" value="Segment"/>
</dbReference>
<feature type="domain" description="PIN" evidence="1">
    <location>
        <begin position="4"/>
        <end position="117"/>
    </location>
</feature>
<dbReference type="Gene3D" id="3.40.50.1010">
    <property type="entry name" value="5'-nuclease"/>
    <property type="match status" value="1"/>
</dbReference>
<gene>
    <name evidence="2" type="ORF">ChaoS9_235</name>
</gene>
<dbReference type="EMBL" id="MK310226">
    <property type="protein sequence ID" value="QBI90052.1"/>
    <property type="molecule type" value="Genomic_DNA"/>
</dbReference>
<protein>
    <submittedName>
        <fullName evidence="2">VapC family toxin</fullName>
    </submittedName>
</protein>
<evidence type="ECO:0000313" key="2">
    <source>
        <dbReference type="EMBL" id="QBI90052.1"/>
    </source>
</evidence>
<evidence type="ECO:0000259" key="1">
    <source>
        <dbReference type="Pfam" id="PF10130"/>
    </source>
</evidence>
<evidence type="ECO:0000313" key="3">
    <source>
        <dbReference type="Proteomes" id="UP000294095"/>
    </source>
</evidence>
<dbReference type="InterPro" id="IPR029060">
    <property type="entry name" value="PIN-like_dom_sf"/>
</dbReference>
<reference evidence="3" key="1">
    <citation type="journal article" date="2019" name="Genes (Basel)">
        <title>Halobacterium salinarum virus ChaoS9, a Novel Halovirus Related to PhiH1 and PhiCh1.</title>
        <authorList>
            <person name="Dyall-Smith M."/>
            <person name="Palm P."/>
            <person name="Wanner G."/>
            <person name="Witte A."/>
            <person name="Oesterhelt D."/>
            <person name="Pfeiffer F."/>
        </authorList>
    </citation>
    <scope>NUCLEOTIDE SEQUENCE [LARGE SCALE GENOMIC DNA]</scope>
</reference>
<organism evidence="2 3">
    <name type="scientific">Halobacterium phage ChaoS9</name>
    <dbReference type="NCBI Taxonomy" id="2847105"/>
    <lineage>
        <taxon>Viruses</taxon>
        <taxon>Duplodnaviria</taxon>
        <taxon>Heunggongvirae</taxon>
        <taxon>Uroviricota</taxon>
        <taxon>Caudoviricetes</taxon>
        <taxon>Vertoviridae</taxon>
        <taxon>Chaovirus</taxon>
        <taxon>Chaovirus bigenum</taxon>
        <taxon>Chaovirus ChaoS9</taxon>
    </lineage>
</organism>
<keyword evidence="3" id="KW-1185">Reference proteome</keyword>
<proteinExistence type="predicted"/>
<dbReference type="InterPro" id="IPR002716">
    <property type="entry name" value="PIN_dom"/>
</dbReference>
<name>A0A481V794_9CAUD</name>
<dbReference type="Pfam" id="PF10130">
    <property type="entry name" value="PIN_2"/>
    <property type="match status" value="1"/>
</dbReference>
<accession>A0A481V794</accession>
<dbReference type="SUPFAM" id="SSF88723">
    <property type="entry name" value="PIN domain-like"/>
    <property type="match status" value="1"/>
</dbReference>